<dbReference type="Gene3D" id="3.40.50.450">
    <property type="match status" value="1"/>
</dbReference>
<dbReference type="Proteomes" id="UP000178935">
    <property type="component" value="Unassembled WGS sequence"/>
</dbReference>
<evidence type="ECO:0008006" key="3">
    <source>
        <dbReference type="Google" id="ProtNLM"/>
    </source>
</evidence>
<dbReference type="AlphaFoldDB" id="A0A1G2JQE4"/>
<dbReference type="SUPFAM" id="SSF52309">
    <property type="entry name" value="N-(deoxy)ribosyltransferase-like"/>
    <property type="match status" value="1"/>
</dbReference>
<proteinExistence type="predicted"/>
<protein>
    <recommendedName>
        <fullName evidence="3">Nucleoside 2-deoxyribosyltransferase</fullName>
    </recommendedName>
</protein>
<organism evidence="1 2">
    <name type="scientific">Candidatus Staskawiczbacteria bacterium RIFOXYD1_FULL_32_13</name>
    <dbReference type="NCBI Taxonomy" id="1802234"/>
    <lineage>
        <taxon>Bacteria</taxon>
        <taxon>Candidatus Staskawicziibacteriota</taxon>
    </lineage>
</organism>
<gene>
    <name evidence="1" type="ORF">A2561_02350</name>
</gene>
<dbReference type="EMBL" id="MHPU01000018">
    <property type="protein sequence ID" value="OGZ88661.1"/>
    <property type="molecule type" value="Genomic_DNA"/>
</dbReference>
<sequence length="137" mass="15791">MTDYTILSKFRNKEQCEFLVKKLVEKGKTCYSFCDTPADPQNPDADPEKQMQAFELTNNFFDDKYFIHVFEKDLNGLKNAQKVIVLLPAGNSVHIEAGIAYGLDKPLILIGEPEKPESLYLIFKERYKSIEDFLQSM</sequence>
<reference evidence="1 2" key="1">
    <citation type="journal article" date="2016" name="Nat. Commun.">
        <title>Thousands of microbial genomes shed light on interconnected biogeochemical processes in an aquifer system.</title>
        <authorList>
            <person name="Anantharaman K."/>
            <person name="Brown C.T."/>
            <person name="Hug L.A."/>
            <person name="Sharon I."/>
            <person name="Castelle C.J."/>
            <person name="Probst A.J."/>
            <person name="Thomas B.C."/>
            <person name="Singh A."/>
            <person name="Wilkins M.J."/>
            <person name="Karaoz U."/>
            <person name="Brodie E.L."/>
            <person name="Williams K.H."/>
            <person name="Hubbard S.S."/>
            <person name="Banfield J.F."/>
        </authorList>
    </citation>
    <scope>NUCLEOTIDE SEQUENCE [LARGE SCALE GENOMIC DNA]</scope>
</reference>
<accession>A0A1G2JQE4</accession>
<evidence type="ECO:0000313" key="1">
    <source>
        <dbReference type="EMBL" id="OGZ88661.1"/>
    </source>
</evidence>
<comment type="caution">
    <text evidence="1">The sequence shown here is derived from an EMBL/GenBank/DDBJ whole genome shotgun (WGS) entry which is preliminary data.</text>
</comment>
<evidence type="ECO:0000313" key="2">
    <source>
        <dbReference type="Proteomes" id="UP000178935"/>
    </source>
</evidence>
<name>A0A1G2JQE4_9BACT</name>